<dbReference type="InterPro" id="IPR013762">
    <property type="entry name" value="Integrase-like_cat_sf"/>
</dbReference>
<evidence type="ECO:0000256" key="3">
    <source>
        <dbReference type="ARBA" id="ARBA00023125"/>
    </source>
</evidence>
<organism evidence="10">
    <name type="scientific">freshwater metagenome</name>
    <dbReference type="NCBI Taxonomy" id="449393"/>
    <lineage>
        <taxon>unclassified sequences</taxon>
        <taxon>metagenomes</taxon>
        <taxon>ecological metagenomes</taxon>
    </lineage>
</organism>
<evidence type="ECO:0000259" key="8">
    <source>
        <dbReference type="PROSITE" id="PS51898"/>
    </source>
</evidence>
<dbReference type="InterPro" id="IPR011010">
    <property type="entry name" value="DNA_brk_join_enz"/>
</dbReference>
<feature type="domain" description="Tyr recombinase" evidence="8">
    <location>
        <begin position="176"/>
        <end position="370"/>
    </location>
</feature>
<dbReference type="GO" id="GO:0003677">
    <property type="term" value="F:DNA binding"/>
    <property type="evidence" value="ECO:0007669"/>
    <property type="project" value="UniProtKB-KW"/>
</dbReference>
<evidence type="ECO:0000256" key="6">
    <source>
        <dbReference type="ARBA" id="ARBA00023296"/>
    </source>
</evidence>
<dbReference type="Gene3D" id="1.10.150.130">
    <property type="match status" value="1"/>
</dbReference>
<gene>
    <name evidence="10" type="ORF">UFOPK2842_00508</name>
</gene>
<dbReference type="GO" id="GO:0044826">
    <property type="term" value="P:viral genome integration into host DNA"/>
    <property type="evidence" value="ECO:0007669"/>
    <property type="project" value="UniProtKB-KW"/>
</dbReference>
<evidence type="ECO:0000256" key="7">
    <source>
        <dbReference type="SAM" id="MobiDB-lite"/>
    </source>
</evidence>
<dbReference type="GO" id="GO:0015074">
    <property type="term" value="P:DNA integration"/>
    <property type="evidence" value="ECO:0007669"/>
    <property type="project" value="UniProtKB-KW"/>
</dbReference>
<evidence type="ECO:0000256" key="1">
    <source>
        <dbReference type="ARBA" id="ARBA00008857"/>
    </source>
</evidence>
<evidence type="ECO:0000313" key="10">
    <source>
        <dbReference type="EMBL" id="CAB4753510.1"/>
    </source>
</evidence>
<dbReference type="PANTHER" id="PTHR30629:SF2">
    <property type="entry name" value="PROPHAGE INTEGRASE INTS-RELATED"/>
    <property type="match status" value="1"/>
</dbReference>
<dbReference type="AlphaFoldDB" id="A0A6J6U0R7"/>
<dbReference type="InterPro" id="IPR050808">
    <property type="entry name" value="Phage_Integrase"/>
</dbReference>
<dbReference type="Pfam" id="PF00589">
    <property type="entry name" value="Phage_integrase"/>
    <property type="match status" value="1"/>
</dbReference>
<dbReference type="Gene3D" id="1.10.443.10">
    <property type="entry name" value="Intergrase catalytic core"/>
    <property type="match status" value="1"/>
</dbReference>
<dbReference type="GO" id="GO:0075713">
    <property type="term" value="P:establishment of integrated proviral latency"/>
    <property type="evidence" value="ECO:0007669"/>
    <property type="project" value="UniProtKB-KW"/>
</dbReference>
<dbReference type="CDD" id="cd01189">
    <property type="entry name" value="INT_ICEBs1_C_like"/>
    <property type="match status" value="1"/>
</dbReference>
<dbReference type="GO" id="GO:0046718">
    <property type="term" value="P:symbiont entry into host cell"/>
    <property type="evidence" value="ECO:0007669"/>
    <property type="project" value="UniProtKB-KW"/>
</dbReference>
<evidence type="ECO:0000259" key="9">
    <source>
        <dbReference type="PROSITE" id="PS51900"/>
    </source>
</evidence>
<dbReference type="PROSITE" id="PS51900">
    <property type="entry name" value="CB"/>
    <property type="match status" value="1"/>
</dbReference>
<evidence type="ECO:0000256" key="5">
    <source>
        <dbReference type="ARBA" id="ARBA00023195"/>
    </source>
</evidence>
<feature type="region of interest" description="Disordered" evidence="7">
    <location>
        <begin position="1"/>
        <end position="21"/>
    </location>
</feature>
<reference evidence="10" key="1">
    <citation type="submission" date="2020-05" db="EMBL/GenBank/DDBJ databases">
        <authorList>
            <person name="Chiriac C."/>
            <person name="Salcher M."/>
            <person name="Ghai R."/>
            <person name="Kavagutti S V."/>
        </authorList>
    </citation>
    <scope>NUCLEOTIDE SEQUENCE</scope>
</reference>
<dbReference type="Pfam" id="PF14659">
    <property type="entry name" value="Phage_int_SAM_3"/>
    <property type="match status" value="1"/>
</dbReference>
<name>A0A6J6U0R7_9ZZZZ</name>
<protein>
    <submittedName>
        <fullName evidence="10">Unannotated protein</fullName>
    </submittedName>
</protein>
<sequence length="378" mass="42775">MSSETSSSTRKKARNGEGNTYKFRNGFRTVIESKGRVITATGRTASESKKNAKSKLKSLPNIEGTKIEAKNLYLGDFISSWLDGEHKRQIAHSTYIRYRSLLTTHILPTLGKKKIQEISKMEINSLINLMERKGQSARSQQQTRALLSVALNHAVREELIVFNPVLKSNSIRQNRQEIHPLTLSEVKLLVKEHEGTVMEARLRIALFYGLRQGEALGLQWKDIDFQTSQIQINKQLQSVEGEKVFVELKSKSSKRTLELDSVTLDSLHRHKLAQLTDHPHDWNPLGLVFPSESGEPKDDRVDSRQWHRALAFCTVEDRRLHDARHTAATILYDQGADIEVIRRFLGNASVELTSKTYVHHSSRALKGAAKLIGSINAI</sequence>
<comment type="similarity">
    <text evidence="1">Belongs to the 'phage' integrase family.</text>
</comment>
<dbReference type="SUPFAM" id="SSF56349">
    <property type="entry name" value="DNA breaking-rejoining enzymes"/>
    <property type="match status" value="1"/>
</dbReference>
<keyword evidence="5" id="KW-1179">Viral genome integration</keyword>
<dbReference type="InterPro" id="IPR010998">
    <property type="entry name" value="Integrase_recombinase_N"/>
</dbReference>
<accession>A0A6J6U0R7</accession>
<dbReference type="PROSITE" id="PS51898">
    <property type="entry name" value="TYR_RECOMBINASE"/>
    <property type="match status" value="1"/>
</dbReference>
<keyword evidence="3" id="KW-0238">DNA-binding</keyword>
<feature type="domain" description="Core-binding (CB)" evidence="9">
    <location>
        <begin position="68"/>
        <end position="155"/>
    </location>
</feature>
<dbReference type="InterPro" id="IPR004107">
    <property type="entry name" value="Integrase_SAM-like_N"/>
</dbReference>
<dbReference type="PANTHER" id="PTHR30629">
    <property type="entry name" value="PROPHAGE INTEGRASE"/>
    <property type="match status" value="1"/>
</dbReference>
<dbReference type="GO" id="GO:0006310">
    <property type="term" value="P:DNA recombination"/>
    <property type="evidence" value="ECO:0007669"/>
    <property type="project" value="UniProtKB-KW"/>
</dbReference>
<dbReference type="InterPro" id="IPR002104">
    <property type="entry name" value="Integrase_catalytic"/>
</dbReference>
<evidence type="ECO:0000256" key="2">
    <source>
        <dbReference type="ARBA" id="ARBA00022908"/>
    </source>
</evidence>
<dbReference type="EMBL" id="CAEZZI010000036">
    <property type="protein sequence ID" value="CAB4753510.1"/>
    <property type="molecule type" value="Genomic_DNA"/>
</dbReference>
<keyword evidence="4" id="KW-0233">DNA recombination</keyword>
<keyword evidence="2" id="KW-0229">DNA integration</keyword>
<dbReference type="InterPro" id="IPR044068">
    <property type="entry name" value="CB"/>
</dbReference>
<proteinExistence type="inferred from homology"/>
<evidence type="ECO:0000256" key="4">
    <source>
        <dbReference type="ARBA" id="ARBA00023172"/>
    </source>
</evidence>
<keyword evidence="6" id="KW-1160">Virus entry into host cell</keyword>